<protein>
    <submittedName>
        <fullName evidence="3">Transcription antiterminator LicT</fullName>
    </submittedName>
</protein>
<name>A0A174AKE4_9CLOT</name>
<dbReference type="Proteomes" id="UP000095594">
    <property type="component" value="Unassembled WGS sequence"/>
</dbReference>
<dbReference type="SUPFAM" id="SSF50151">
    <property type="entry name" value="SacY-like RNA-binding domain"/>
    <property type="match status" value="1"/>
</dbReference>
<dbReference type="PROSITE" id="PS51372">
    <property type="entry name" value="PRD_2"/>
    <property type="match status" value="2"/>
</dbReference>
<dbReference type="OrthoDB" id="9813552at2"/>
<reference evidence="3 4" key="1">
    <citation type="submission" date="2015-09" db="EMBL/GenBank/DDBJ databases">
        <authorList>
            <consortium name="Pathogen Informatics"/>
        </authorList>
    </citation>
    <scope>NUCLEOTIDE SEQUENCE [LARGE SCALE GENOMIC DNA]</scope>
    <source>
        <strain evidence="3 4">2789STDY5834856</strain>
    </source>
</reference>
<dbReference type="SMART" id="SM01061">
    <property type="entry name" value="CAT_RBD"/>
    <property type="match status" value="1"/>
</dbReference>
<keyword evidence="1" id="KW-0677">Repeat</keyword>
<organism evidence="3 4">
    <name type="scientific">Clostridium disporicum</name>
    <dbReference type="NCBI Taxonomy" id="84024"/>
    <lineage>
        <taxon>Bacteria</taxon>
        <taxon>Bacillati</taxon>
        <taxon>Bacillota</taxon>
        <taxon>Clostridia</taxon>
        <taxon>Eubacteriales</taxon>
        <taxon>Clostridiaceae</taxon>
        <taxon>Clostridium</taxon>
    </lineage>
</organism>
<dbReference type="Gene3D" id="1.10.1790.10">
    <property type="entry name" value="PRD domain"/>
    <property type="match status" value="2"/>
</dbReference>
<gene>
    <name evidence="3" type="primary">licT_1</name>
    <name evidence="3" type="ORF">ERS852471_00619</name>
</gene>
<dbReference type="Pfam" id="PF00874">
    <property type="entry name" value="PRD"/>
    <property type="match status" value="2"/>
</dbReference>
<dbReference type="RefSeq" id="WP_055263812.1">
    <property type="nucleotide sequence ID" value="NZ_CABIXQ010000003.1"/>
</dbReference>
<dbReference type="GO" id="GO:0006355">
    <property type="term" value="P:regulation of DNA-templated transcription"/>
    <property type="evidence" value="ECO:0007669"/>
    <property type="project" value="InterPro"/>
</dbReference>
<evidence type="ECO:0000313" key="3">
    <source>
        <dbReference type="EMBL" id="CUN88359.1"/>
    </source>
</evidence>
<dbReference type="InterPro" id="IPR050661">
    <property type="entry name" value="BglG_antiterminators"/>
</dbReference>
<dbReference type="SUPFAM" id="SSF63520">
    <property type="entry name" value="PTS-regulatory domain, PRD"/>
    <property type="match status" value="2"/>
</dbReference>
<evidence type="ECO:0000313" key="4">
    <source>
        <dbReference type="Proteomes" id="UP000095594"/>
    </source>
</evidence>
<dbReference type="Gene3D" id="2.30.24.10">
    <property type="entry name" value="CAT RNA-binding domain"/>
    <property type="match status" value="1"/>
</dbReference>
<dbReference type="PANTHER" id="PTHR30185:SF15">
    <property type="entry name" value="CRYPTIC BETA-GLUCOSIDE BGL OPERON ANTITERMINATOR"/>
    <property type="match status" value="1"/>
</dbReference>
<dbReference type="InterPro" id="IPR004341">
    <property type="entry name" value="CAT_RNA-bd_dom"/>
</dbReference>
<feature type="domain" description="PRD" evidence="2">
    <location>
        <begin position="65"/>
        <end position="170"/>
    </location>
</feature>
<dbReference type="Pfam" id="PF03123">
    <property type="entry name" value="CAT_RBD"/>
    <property type="match status" value="1"/>
</dbReference>
<sequence>MIIKKIFNNNAVVAKDSANREVVAMGCGIAFKMSVGEILDQSKVEKTFILKEKEASERFKLLLEDVEPDVVSLCYDIIEYAKNILNGSLNDYIYVTLTDHIYNVLKLQKEGFNRPNVIIWEIKKFYPKEYAVGQKALEFIKDELEVELPEDEAGNIALHLINAQVNKNSDKVQDVAKQAKMVQDILNIVRYTYNISLDEKSLSYERFVTHLRFFFQRLNRKDKIEPKNDDFLLKQVKMKYEDAYNCMLKIEKYLNVELDDEEKLYLTLHVQRITSK</sequence>
<evidence type="ECO:0000256" key="1">
    <source>
        <dbReference type="ARBA" id="ARBA00022737"/>
    </source>
</evidence>
<evidence type="ECO:0000259" key="2">
    <source>
        <dbReference type="PROSITE" id="PS51372"/>
    </source>
</evidence>
<accession>A0A174AKE4</accession>
<dbReference type="InterPro" id="IPR036634">
    <property type="entry name" value="PRD_sf"/>
</dbReference>
<dbReference type="AlphaFoldDB" id="A0A174AKE4"/>
<dbReference type="GO" id="GO:0003723">
    <property type="term" value="F:RNA binding"/>
    <property type="evidence" value="ECO:0007669"/>
    <property type="project" value="InterPro"/>
</dbReference>
<dbReference type="InterPro" id="IPR011608">
    <property type="entry name" value="PRD"/>
</dbReference>
<feature type="domain" description="PRD" evidence="2">
    <location>
        <begin position="173"/>
        <end position="276"/>
    </location>
</feature>
<dbReference type="EMBL" id="CYZX01000003">
    <property type="protein sequence ID" value="CUN88359.1"/>
    <property type="molecule type" value="Genomic_DNA"/>
</dbReference>
<dbReference type="PANTHER" id="PTHR30185">
    <property type="entry name" value="CRYPTIC BETA-GLUCOSIDE BGL OPERON ANTITERMINATOR"/>
    <property type="match status" value="1"/>
</dbReference>
<proteinExistence type="predicted"/>
<dbReference type="InterPro" id="IPR036650">
    <property type="entry name" value="CAT_RNA-bd_dom_sf"/>
</dbReference>
<dbReference type="NCBIfam" id="NF046042">
    <property type="entry name" value="LicT"/>
    <property type="match status" value="1"/>
</dbReference>